<evidence type="ECO:0000313" key="2">
    <source>
        <dbReference type="Proteomes" id="UP000769157"/>
    </source>
</evidence>
<dbReference type="GeneID" id="70239322"/>
<comment type="caution">
    <text evidence="1">The sequence shown here is derived from an EMBL/GenBank/DDBJ whole genome shotgun (WGS) entry which is preliminary data.</text>
</comment>
<sequence length="115" mass="13073">MAIPHRNHSTRPTIRIVTSEATDENTGDVSAIKARNETLKIRFENVDRKMYSHCLLDVGNWNLCQPRICTTAIGTITTNTVLMPIRHIEKFENVAWRLALTSFDGGQHIFLYSTS</sequence>
<keyword evidence="2" id="KW-1185">Reference proteome</keyword>
<reference evidence="1" key="1">
    <citation type="journal article" date="2021" name="Open Biol.">
        <title>Shared evolutionary footprints suggest mitochondrial oxidative damage underlies multiple complex I losses in fungi.</title>
        <authorList>
            <person name="Schikora-Tamarit M.A."/>
            <person name="Marcet-Houben M."/>
            <person name="Nosek J."/>
            <person name="Gabaldon T."/>
        </authorList>
    </citation>
    <scope>NUCLEOTIDE SEQUENCE</scope>
    <source>
        <strain evidence="1">CBS6075</strain>
    </source>
</reference>
<protein>
    <submittedName>
        <fullName evidence="1">Uncharacterized protein</fullName>
    </submittedName>
</protein>
<organism evidence="1 2">
    <name type="scientific">Ogataea philodendri</name>
    <dbReference type="NCBI Taxonomy" id="1378263"/>
    <lineage>
        <taxon>Eukaryota</taxon>
        <taxon>Fungi</taxon>
        <taxon>Dikarya</taxon>
        <taxon>Ascomycota</taxon>
        <taxon>Saccharomycotina</taxon>
        <taxon>Pichiomycetes</taxon>
        <taxon>Pichiales</taxon>
        <taxon>Pichiaceae</taxon>
        <taxon>Ogataea</taxon>
    </lineage>
</organism>
<dbReference type="AlphaFoldDB" id="A0A9P8SYX6"/>
<dbReference type="EMBL" id="JAEUBE010000511">
    <property type="protein sequence ID" value="KAH3660153.1"/>
    <property type="molecule type" value="Genomic_DNA"/>
</dbReference>
<accession>A0A9P8SYX6</accession>
<dbReference type="RefSeq" id="XP_046057864.1">
    <property type="nucleotide sequence ID" value="XM_046208745.1"/>
</dbReference>
<gene>
    <name evidence="1" type="ORF">OGAPHI_007358</name>
</gene>
<evidence type="ECO:0000313" key="1">
    <source>
        <dbReference type="EMBL" id="KAH3660153.1"/>
    </source>
</evidence>
<reference evidence="1" key="2">
    <citation type="submission" date="2021-01" db="EMBL/GenBank/DDBJ databases">
        <authorList>
            <person name="Schikora-Tamarit M.A."/>
        </authorList>
    </citation>
    <scope>NUCLEOTIDE SEQUENCE</scope>
    <source>
        <strain evidence="1">CBS6075</strain>
    </source>
</reference>
<dbReference type="Proteomes" id="UP000769157">
    <property type="component" value="Unassembled WGS sequence"/>
</dbReference>
<name>A0A9P8SYX6_9ASCO</name>
<dbReference type="OrthoDB" id="10596427at2759"/>
<proteinExistence type="predicted"/>